<dbReference type="AlphaFoldDB" id="A0A1S1MT46"/>
<evidence type="ECO:0008006" key="4">
    <source>
        <dbReference type="Google" id="ProtNLM"/>
    </source>
</evidence>
<protein>
    <recommendedName>
        <fullName evidence="4">DUF4157 domain-containing protein</fullName>
    </recommendedName>
</protein>
<comment type="caution">
    <text evidence="2">The sequence shown here is derived from an EMBL/GenBank/DDBJ whole genome shotgun (WGS) entry which is preliminary data.</text>
</comment>
<dbReference type="STRING" id="1859457.BET10_00265"/>
<keyword evidence="1" id="KW-0732">Signal</keyword>
<reference evidence="2 3" key="1">
    <citation type="submission" date="2016-09" db="EMBL/GenBank/DDBJ databases">
        <title>Pseudoalteromonas amylolytica sp. nov., isolated from the surface seawater.</title>
        <authorList>
            <person name="Wu Y.-H."/>
            <person name="Cheng H."/>
            <person name="Jin X.-B."/>
            <person name="Wang C.-S."/>
            <person name="Xu X.-W."/>
        </authorList>
    </citation>
    <scope>NUCLEOTIDE SEQUENCE [LARGE SCALE GENOMIC DNA]</scope>
    <source>
        <strain evidence="2 3">JW1</strain>
    </source>
</reference>
<keyword evidence="3" id="KW-1185">Reference proteome</keyword>
<dbReference type="OrthoDB" id="196110at2"/>
<feature type="chain" id="PRO_5010356039" description="DUF4157 domain-containing protein" evidence="1">
    <location>
        <begin position="19"/>
        <end position="178"/>
    </location>
</feature>
<dbReference type="EMBL" id="MKJU01000035">
    <property type="protein sequence ID" value="OHU87086.1"/>
    <property type="molecule type" value="Genomic_DNA"/>
</dbReference>
<dbReference type="RefSeq" id="WP_070987534.1">
    <property type="nucleotide sequence ID" value="NZ_MKJU01000035.1"/>
</dbReference>
<proteinExistence type="predicted"/>
<evidence type="ECO:0000313" key="2">
    <source>
        <dbReference type="EMBL" id="OHU87086.1"/>
    </source>
</evidence>
<organism evidence="2 3">
    <name type="scientific">Pseudoalteromonas amylolytica</name>
    <dbReference type="NCBI Taxonomy" id="1859457"/>
    <lineage>
        <taxon>Bacteria</taxon>
        <taxon>Pseudomonadati</taxon>
        <taxon>Pseudomonadota</taxon>
        <taxon>Gammaproteobacteria</taxon>
        <taxon>Alteromonadales</taxon>
        <taxon>Pseudoalteromonadaceae</taxon>
        <taxon>Pseudoalteromonas</taxon>
    </lineage>
</organism>
<evidence type="ECO:0000256" key="1">
    <source>
        <dbReference type="SAM" id="SignalP"/>
    </source>
</evidence>
<sequence length="178" mass="20173">MKKLVAPLLLTLSMSTSANTTPPDVTEFLQVLPQYVQWAEQIDKEGQKTGTSLNEAELQIAKEVGVSHPEKIRMVYVDSVPYPYENPVLKEMGERIGFIGEGITNNAQVFGYSIYVRKGFILDTPKLAHEFVHVKQIEEASSLLEYSKKHLVDMAKYGYADAPYEKEAFKANEKYKHK</sequence>
<feature type="signal peptide" evidence="1">
    <location>
        <begin position="1"/>
        <end position="18"/>
    </location>
</feature>
<accession>A0A1S1MT46</accession>
<gene>
    <name evidence="2" type="ORF">BET10_00265</name>
</gene>
<dbReference type="Proteomes" id="UP000179786">
    <property type="component" value="Unassembled WGS sequence"/>
</dbReference>
<name>A0A1S1MT46_9GAMM</name>
<evidence type="ECO:0000313" key="3">
    <source>
        <dbReference type="Proteomes" id="UP000179786"/>
    </source>
</evidence>